<feature type="domain" description="ABC transmembrane type-2" evidence="7">
    <location>
        <begin position="24"/>
        <end position="255"/>
    </location>
</feature>
<dbReference type="Pfam" id="PF01061">
    <property type="entry name" value="ABC2_membrane"/>
    <property type="match status" value="1"/>
</dbReference>
<proteinExistence type="inferred from homology"/>
<dbReference type="RefSeq" id="WP_025167794.1">
    <property type="nucleotide sequence ID" value="NZ_AWSQ01000011.1"/>
</dbReference>
<dbReference type="OrthoDB" id="9255971at2"/>
<feature type="transmembrane region" description="Helical" evidence="6">
    <location>
        <begin position="176"/>
        <end position="196"/>
    </location>
</feature>
<comment type="similarity">
    <text evidence="2 6">Belongs to the ABC-2 integral membrane protein family.</text>
</comment>
<evidence type="ECO:0000256" key="5">
    <source>
        <dbReference type="ARBA" id="ARBA00023136"/>
    </source>
</evidence>
<dbReference type="InterPro" id="IPR022403">
    <property type="entry name" value="Alc_ABC_transptr_permease"/>
</dbReference>
<dbReference type="STRING" id="1395571.TMS3_0124400"/>
<feature type="transmembrane region" description="Helical" evidence="6">
    <location>
        <begin position="66"/>
        <end position="88"/>
    </location>
</feature>
<gene>
    <name evidence="8" type="ORF">TMS3_0124400</name>
</gene>
<dbReference type="eggNOG" id="COG0842">
    <property type="taxonomic scope" value="Bacteria"/>
</dbReference>
<comment type="subcellular location">
    <subcellularLocation>
        <location evidence="6">Cell inner membrane</location>
        <topology evidence="6">Multi-pass membrane protein</topology>
    </subcellularLocation>
    <subcellularLocation>
        <location evidence="1">Membrane</location>
        <topology evidence="1">Multi-pass membrane protein</topology>
    </subcellularLocation>
</comment>
<organism evidence="8 9">
    <name type="scientific">Pseudomonas taeanensis MS-3</name>
    <dbReference type="NCBI Taxonomy" id="1395571"/>
    <lineage>
        <taxon>Bacteria</taxon>
        <taxon>Pseudomonadati</taxon>
        <taxon>Pseudomonadota</taxon>
        <taxon>Gammaproteobacteria</taxon>
        <taxon>Pseudomonadales</taxon>
        <taxon>Pseudomonadaceae</taxon>
        <taxon>Pseudomonas</taxon>
    </lineage>
</organism>
<accession>A0A0A1YEP4</accession>
<keyword evidence="3 6" id="KW-0812">Transmembrane</keyword>
<feature type="transmembrane region" description="Helical" evidence="6">
    <location>
        <begin position="109"/>
        <end position="134"/>
    </location>
</feature>
<evidence type="ECO:0000256" key="6">
    <source>
        <dbReference type="RuleBase" id="RU361157"/>
    </source>
</evidence>
<dbReference type="Proteomes" id="UP000030063">
    <property type="component" value="Unassembled WGS sequence"/>
</dbReference>
<feature type="transmembrane region" description="Helical" evidence="6">
    <location>
        <begin position="229"/>
        <end position="252"/>
    </location>
</feature>
<feature type="transmembrane region" description="Helical" evidence="6">
    <location>
        <begin position="140"/>
        <end position="164"/>
    </location>
</feature>
<keyword evidence="4 6" id="KW-1133">Transmembrane helix</keyword>
<dbReference type="EMBL" id="AWSQ01000011">
    <property type="protein sequence ID" value="KFX67461.1"/>
    <property type="molecule type" value="Genomic_DNA"/>
</dbReference>
<dbReference type="InterPro" id="IPR000412">
    <property type="entry name" value="ABC_2_transport"/>
</dbReference>
<dbReference type="InterPro" id="IPR047817">
    <property type="entry name" value="ABC2_TM_bact-type"/>
</dbReference>
<keyword evidence="9" id="KW-1185">Reference proteome</keyword>
<evidence type="ECO:0000256" key="2">
    <source>
        <dbReference type="ARBA" id="ARBA00007783"/>
    </source>
</evidence>
<feature type="transmembrane region" description="Helical" evidence="6">
    <location>
        <begin position="34"/>
        <end position="54"/>
    </location>
</feature>
<evidence type="ECO:0000256" key="3">
    <source>
        <dbReference type="ARBA" id="ARBA00022692"/>
    </source>
</evidence>
<dbReference type="AlphaFoldDB" id="A0A0A1YEP4"/>
<dbReference type="InterPro" id="IPR013525">
    <property type="entry name" value="ABC2_TM"/>
</dbReference>
<evidence type="ECO:0000256" key="1">
    <source>
        <dbReference type="ARBA" id="ARBA00004141"/>
    </source>
</evidence>
<keyword evidence="6" id="KW-1003">Cell membrane</keyword>
<name>A0A0A1YEP4_9PSED</name>
<comment type="caution">
    <text evidence="8">The sequence shown here is derived from an EMBL/GenBank/DDBJ whole genome shotgun (WGS) entry which is preliminary data.</text>
</comment>
<keyword evidence="6" id="KW-0813">Transport</keyword>
<evidence type="ECO:0000256" key="4">
    <source>
        <dbReference type="ARBA" id="ARBA00022989"/>
    </source>
</evidence>
<dbReference type="PANTHER" id="PTHR43229:SF2">
    <property type="entry name" value="NODULATION PROTEIN J"/>
    <property type="match status" value="1"/>
</dbReference>
<protein>
    <recommendedName>
        <fullName evidence="6">Transport permease protein</fullName>
    </recommendedName>
</protein>
<evidence type="ECO:0000313" key="8">
    <source>
        <dbReference type="EMBL" id="KFX67461.1"/>
    </source>
</evidence>
<dbReference type="GO" id="GO:0140359">
    <property type="term" value="F:ABC-type transporter activity"/>
    <property type="evidence" value="ECO:0007669"/>
    <property type="project" value="InterPro"/>
</dbReference>
<dbReference type="PIRSF" id="PIRSF006648">
    <property type="entry name" value="DrrB"/>
    <property type="match status" value="1"/>
</dbReference>
<dbReference type="InterPro" id="IPR051784">
    <property type="entry name" value="Nod_factor_ABC_transporter"/>
</dbReference>
<evidence type="ECO:0000259" key="7">
    <source>
        <dbReference type="PROSITE" id="PS51012"/>
    </source>
</evidence>
<reference evidence="8 9" key="1">
    <citation type="journal article" date="2014" name="Genome Announc.">
        <title>Draft Genome Sequence of Petroleum Oil-Degrading Marine Bacterium Pseudomonas taeanensis Strain MS-3, Isolated from a Crude Oil-Contaminated Seashore.</title>
        <authorList>
            <person name="Lee S.Y."/>
            <person name="Kim S.H."/>
            <person name="Lee D.G."/>
            <person name="Shin S."/>
            <person name="Yun S.H."/>
            <person name="Choi C.W."/>
            <person name="Chung Y.H."/>
            <person name="Choi J.S."/>
            <person name="Kahng H.Y."/>
            <person name="Kim S.I."/>
        </authorList>
    </citation>
    <scope>NUCLEOTIDE SEQUENCE [LARGE SCALE GENOMIC DNA]</scope>
    <source>
        <strain evidence="8 9">MS-3</strain>
    </source>
</reference>
<dbReference type="PROSITE" id="PS51012">
    <property type="entry name" value="ABC_TM2"/>
    <property type="match status" value="1"/>
</dbReference>
<dbReference type="NCBIfam" id="TIGR03861">
    <property type="entry name" value="phenyl_ABC_PedC"/>
    <property type="match status" value="1"/>
</dbReference>
<keyword evidence="5 6" id="KW-0472">Membrane</keyword>
<dbReference type="PANTHER" id="PTHR43229">
    <property type="entry name" value="NODULATION PROTEIN J"/>
    <property type="match status" value="1"/>
</dbReference>
<dbReference type="GO" id="GO:0043190">
    <property type="term" value="C:ATP-binding cassette (ABC) transporter complex"/>
    <property type="evidence" value="ECO:0007669"/>
    <property type="project" value="InterPro"/>
</dbReference>
<dbReference type="PRINTS" id="PR00164">
    <property type="entry name" value="ABC2TRNSPORT"/>
</dbReference>
<evidence type="ECO:0000313" key="9">
    <source>
        <dbReference type="Proteomes" id="UP000030063"/>
    </source>
</evidence>
<sequence length="263" mass="29426">MNIYWHCLAGIVQREWLRFVLQRSRFFSALVRPLLWLLVFAAGFRAALGIAIIAPYDTYITYETYIVPGLACMILLFNGMQGSLSMVYDREMGSMRVLLTSPLPRAFLLASKLLAIALISLLQVYAFLAIAWFYGVQPPAWGLLAALPALLLVALLLSALGLLLSNGIRQLENFAGVMNFVIFPLFFLSSALYPLWKMREASEWLYWLCALNPFSHAVELVRFALYQRLSLSALLICLGLTGLFAVLAVVTFNPQHAALRRAG</sequence>